<organism evidence="1 2">
    <name type="scientific">Kibdelosporangium persicum</name>
    <dbReference type="NCBI Taxonomy" id="2698649"/>
    <lineage>
        <taxon>Bacteria</taxon>
        <taxon>Bacillati</taxon>
        <taxon>Actinomycetota</taxon>
        <taxon>Actinomycetes</taxon>
        <taxon>Pseudonocardiales</taxon>
        <taxon>Pseudonocardiaceae</taxon>
        <taxon>Kibdelosporangium</taxon>
    </lineage>
</organism>
<sequence length="165" mass="17909">MAASHETVQAMTWKQARAEAVGLMAELPPLPRPWRIEDLCTSLAERRGRPLLLLELDLAALPFGLWYFDGERDHIISRAGTTGYHRDHIILHEICHMLAGHNTAQAASAGGGMASTVIEAALANPHTNAHEELAEAFATVVLKQARKRPPGGDFEQRASAVFGAT</sequence>
<dbReference type="EMBL" id="JAAATY010000006">
    <property type="protein sequence ID" value="NRN65517.1"/>
    <property type="molecule type" value="Genomic_DNA"/>
</dbReference>
<protein>
    <recommendedName>
        <fullName evidence="3">IrrE N-terminal-like domain-containing protein</fullName>
    </recommendedName>
</protein>
<keyword evidence="2" id="KW-1185">Reference proteome</keyword>
<gene>
    <name evidence="1" type="ORF">GC106_27280</name>
</gene>
<evidence type="ECO:0008006" key="3">
    <source>
        <dbReference type="Google" id="ProtNLM"/>
    </source>
</evidence>
<comment type="caution">
    <text evidence="1">The sequence shown here is derived from an EMBL/GenBank/DDBJ whole genome shotgun (WGS) entry which is preliminary data.</text>
</comment>
<evidence type="ECO:0000313" key="1">
    <source>
        <dbReference type="EMBL" id="NRN65517.1"/>
    </source>
</evidence>
<reference evidence="1 2" key="1">
    <citation type="submission" date="2020-01" db="EMBL/GenBank/DDBJ databases">
        <title>Kibdelosporangium persica a novel Actinomycetes from a hot desert in Iran.</title>
        <authorList>
            <person name="Safaei N."/>
            <person name="Zaburannyi N."/>
            <person name="Mueller R."/>
            <person name="Wink J."/>
        </authorList>
    </citation>
    <scope>NUCLEOTIDE SEQUENCE [LARGE SCALE GENOMIC DNA]</scope>
    <source>
        <strain evidence="1 2">4NS15</strain>
    </source>
</reference>
<dbReference type="Proteomes" id="UP000763557">
    <property type="component" value="Unassembled WGS sequence"/>
</dbReference>
<proteinExistence type="predicted"/>
<evidence type="ECO:0000313" key="2">
    <source>
        <dbReference type="Proteomes" id="UP000763557"/>
    </source>
</evidence>
<name>A0ABX2F2I4_9PSEU</name>
<accession>A0ABX2F2I4</accession>